<reference evidence="1 2" key="1">
    <citation type="submission" date="2020-08" db="EMBL/GenBank/DDBJ databases">
        <title>Genomic Encyclopedia of Type Strains, Phase IV (KMG-IV): sequencing the most valuable type-strain genomes for metagenomic binning, comparative biology and taxonomic classification.</title>
        <authorList>
            <person name="Goeker M."/>
        </authorList>
    </citation>
    <scope>NUCLEOTIDE SEQUENCE [LARGE SCALE GENOMIC DNA]</scope>
    <source>
        <strain evidence="1 2">DSM 106146</strain>
    </source>
</reference>
<keyword evidence="2" id="KW-1185">Reference proteome</keyword>
<evidence type="ECO:0000313" key="2">
    <source>
        <dbReference type="Proteomes" id="UP000543642"/>
    </source>
</evidence>
<dbReference type="SUPFAM" id="SSF53649">
    <property type="entry name" value="Alkaline phosphatase-like"/>
    <property type="match status" value="1"/>
</dbReference>
<dbReference type="PANTHER" id="PTHR10151:SF120">
    <property type="entry name" value="BIS(5'-ADENOSYL)-TRIPHOSPHATASE"/>
    <property type="match status" value="1"/>
</dbReference>
<dbReference type="CDD" id="cd16018">
    <property type="entry name" value="Enpp"/>
    <property type="match status" value="1"/>
</dbReference>
<dbReference type="GO" id="GO:0016787">
    <property type="term" value="F:hydrolase activity"/>
    <property type="evidence" value="ECO:0007669"/>
    <property type="project" value="UniProtKB-ARBA"/>
</dbReference>
<gene>
    <name evidence="1" type="ORF">HNP82_002807</name>
</gene>
<organism evidence="1 2">
    <name type="scientific">Catenibacillus scindens</name>
    <dbReference type="NCBI Taxonomy" id="673271"/>
    <lineage>
        <taxon>Bacteria</taxon>
        <taxon>Bacillati</taxon>
        <taxon>Bacillota</taxon>
        <taxon>Clostridia</taxon>
        <taxon>Lachnospirales</taxon>
        <taxon>Lachnospiraceae</taxon>
        <taxon>Catenibacillus</taxon>
    </lineage>
</organism>
<dbReference type="Gene3D" id="3.40.720.10">
    <property type="entry name" value="Alkaline Phosphatase, subunit A"/>
    <property type="match status" value="1"/>
</dbReference>
<name>A0A7W8M633_9FIRM</name>
<accession>A0A7W8M633</accession>
<evidence type="ECO:0000313" key="1">
    <source>
        <dbReference type="EMBL" id="MBB5265660.1"/>
    </source>
</evidence>
<dbReference type="AlphaFoldDB" id="A0A7W8M633"/>
<dbReference type="EMBL" id="JACHFW010000013">
    <property type="protein sequence ID" value="MBB5265660.1"/>
    <property type="molecule type" value="Genomic_DNA"/>
</dbReference>
<dbReference type="InterPro" id="IPR017850">
    <property type="entry name" value="Alkaline_phosphatase_core_sf"/>
</dbReference>
<sequence length="445" mass="50327">MDKKSNKMLVISLDALGAEDVPVFTRLPNFRRILSGGSHCFNVSSVYPSLTYPAHTSIVTGCYPKRHGVINNTRIQFKRLSPDWMWQRKYIKTTTLYDEILRRGRTVAAFLWPVTARSRITWNVPEIFANRPWNNQIFTSLYNGSAAFQAVLQKNFGHIRNGRSQPELDDFVIECVKYTLAKKRPDLTLVHLTDVDTQRHLHGTLSGEATSAICRHDRRLGEILDTLETNRLLDQTNIIVLGDHYQKDTFTAIYINYWFLQKGWITVKGGRLSQWQVYCKNCDGSAYVYIRKGFGYLKDAVREVLLDLAGDGDGGIEQVIEGKDAAALGADPHCSFMLEARDGFYFLDGFRSPSRQVDDMNVRDGDEPMRATHGYLPGKPGYQTVFMAKGPDIANKAEILSMCLVDEGPTLARLLGVTLPDADGRVIRQLIRTVPQISVKEKKEI</sequence>
<dbReference type="Proteomes" id="UP000543642">
    <property type="component" value="Unassembled WGS sequence"/>
</dbReference>
<dbReference type="InterPro" id="IPR002591">
    <property type="entry name" value="Phosphodiest/P_Trfase"/>
</dbReference>
<dbReference type="PANTHER" id="PTHR10151">
    <property type="entry name" value="ECTONUCLEOTIDE PYROPHOSPHATASE/PHOSPHODIESTERASE"/>
    <property type="match status" value="1"/>
</dbReference>
<comment type="caution">
    <text evidence="1">The sequence shown here is derived from an EMBL/GenBank/DDBJ whole genome shotgun (WGS) entry which is preliminary data.</text>
</comment>
<dbReference type="RefSeq" id="WP_183775677.1">
    <property type="nucleotide sequence ID" value="NZ_CAWVEG010000193.1"/>
</dbReference>
<dbReference type="Pfam" id="PF01663">
    <property type="entry name" value="Phosphodiest"/>
    <property type="match status" value="1"/>
</dbReference>
<protein>
    <submittedName>
        <fullName evidence="1">Putative AlkP superfamily pyrophosphatase or phosphodiesterase</fullName>
    </submittedName>
</protein>
<proteinExistence type="predicted"/>